<sequence length="54" mass="6440">MFQKKKCLKCGLIEVLVIDNKMFSDYIFIMQYTTKEDSYEVETFTKAQKEVADF</sequence>
<organism evidence="1 2">
    <name type="scientific">Lactococcus phage AM12</name>
    <dbReference type="NCBI Taxonomy" id="1965469"/>
    <lineage>
        <taxon>Viruses</taxon>
        <taxon>Duplodnaviria</taxon>
        <taxon>Heunggongvirae</taxon>
        <taxon>Uroviricota</taxon>
        <taxon>Caudoviricetes</taxon>
        <taxon>Audreyjarvisvirus</taxon>
        <taxon>Audreyjarvisvirus AM1</taxon>
    </lineage>
</organism>
<proteinExistence type="predicted"/>
<dbReference type="Proteomes" id="UP000224389">
    <property type="component" value="Segment"/>
</dbReference>
<protein>
    <submittedName>
        <fullName evidence="1">Uncharacterized protein</fullName>
    </submittedName>
</protein>
<reference evidence="1 2" key="1">
    <citation type="journal article" date="2017" name="Viruses">
        <title>Phage Biodiversity in Artisanal Cheese Wheys Reflects the Complexity of the Fermentation Process.</title>
        <authorList>
            <person name="Mahony J."/>
            <person name="Moscarelli A."/>
            <person name="Kelleher P."/>
            <person name="Lugli G.A."/>
            <person name="Ventura M."/>
            <person name="Settanni L."/>
            <person name="van Sinderen D."/>
        </authorList>
    </citation>
    <scope>NUCLEOTIDE SEQUENCE [LARGE SCALE GENOMIC DNA]</scope>
</reference>
<name>A0A1X9SHP1_9CAUD</name>
<dbReference type="EMBL" id="KY554776">
    <property type="protein sequence ID" value="ARQ95593.1"/>
    <property type="molecule type" value="Genomic_DNA"/>
</dbReference>
<evidence type="ECO:0000313" key="1">
    <source>
        <dbReference type="EMBL" id="ARQ95593.1"/>
    </source>
</evidence>
<evidence type="ECO:0000313" key="2">
    <source>
        <dbReference type="Proteomes" id="UP000224389"/>
    </source>
</evidence>
<accession>A0A1X9SHP1</accession>
<gene>
    <name evidence="1" type="ORF">AM12_014</name>
</gene>